<dbReference type="Pfam" id="PF13426">
    <property type="entry name" value="PAS_9"/>
    <property type="match status" value="1"/>
</dbReference>
<feature type="domain" description="Response regulatory" evidence="4">
    <location>
        <begin position="2"/>
        <end position="120"/>
    </location>
</feature>
<dbReference type="Pfam" id="PF00990">
    <property type="entry name" value="GGDEF"/>
    <property type="match status" value="1"/>
</dbReference>
<dbReference type="EC" id="3.1.4.52" evidence="1"/>
<dbReference type="NCBIfam" id="TIGR00229">
    <property type="entry name" value="sensory_box"/>
    <property type="match status" value="2"/>
</dbReference>
<dbReference type="Pfam" id="PF00072">
    <property type="entry name" value="Response_reg"/>
    <property type="match status" value="1"/>
</dbReference>
<reference evidence="9 10" key="1">
    <citation type="submission" date="2018-03" db="EMBL/GenBank/DDBJ databases">
        <title>Arenimonas caeni sp. nov., isolated from activated sludge.</title>
        <authorList>
            <person name="Liu H."/>
        </authorList>
    </citation>
    <scope>NUCLEOTIDE SEQUENCE [LARGE SCALE GENOMIC DNA]</scope>
    <source>
        <strain evidence="10">z29</strain>
    </source>
</reference>
<feature type="domain" description="GGDEF" evidence="8">
    <location>
        <begin position="410"/>
        <end position="542"/>
    </location>
</feature>
<dbReference type="Gene3D" id="3.30.450.20">
    <property type="entry name" value="PAS domain"/>
    <property type="match status" value="2"/>
</dbReference>
<dbReference type="InterPro" id="IPR035965">
    <property type="entry name" value="PAS-like_dom_sf"/>
</dbReference>
<dbReference type="Pfam" id="PF00989">
    <property type="entry name" value="PAS"/>
    <property type="match status" value="1"/>
</dbReference>
<dbReference type="OrthoDB" id="9804951at2"/>
<keyword evidence="10" id="KW-1185">Reference proteome</keyword>
<dbReference type="GO" id="GO:0000160">
    <property type="term" value="P:phosphorelay signal transduction system"/>
    <property type="evidence" value="ECO:0007669"/>
    <property type="project" value="InterPro"/>
</dbReference>
<dbReference type="PROSITE" id="PS50110">
    <property type="entry name" value="RESPONSE_REGULATORY"/>
    <property type="match status" value="1"/>
</dbReference>
<evidence type="ECO:0000259" key="7">
    <source>
        <dbReference type="PROSITE" id="PS50883"/>
    </source>
</evidence>
<dbReference type="Proteomes" id="UP000241736">
    <property type="component" value="Unassembled WGS sequence"/>
</dbReference>
<dbReference type="SMART" id="SM00267">
    <property type="entry name" value="GGDEF"/>
    <property type="match status" value="1"/>
</dbReference>
<dbReference type="InterPro" id="IPR013767">
    <property type="entry name" value="PAS_fold"/>
</dbReference>
<dbReference type="SUPFAM" id="SSF141868">
    <property type="entry name" value="EAL domain-like"/>
    <property type="match status" value="1"/>
</dbReference>
<dbReference type="InterPro" id="IPR001789">
    <property type="entry name" value="Sig_transdc_resp-reg_receiver"/>
</dbReference>
<dbReference type="Gene3D" id="3.30.70.270">
    <property type="match status" value="1"/>
</dbReference>
<comment type="caution">
    <text evidence="9">The sequence shown here is derived from an EMBL/GenBank/DDBJ whole genome shotgun (WGS) entry which is preliminary data.</text>
</comment>
<dbReference type="InterPro" id="IPR052155">
    <property type="entry name" value="Biofilm_reg_signaling"/>
</dbReference>
<dbReference type="InterPro" id="IPR000160">
    <property type="entry name" value="GGDEF_dom"/>
</dbReference>
<dbReference type="GO" id="GO:0071111">
    <property type="term" value="F:cyclic-guanylate-specific phosphodiesterase activity"/>
    <property type="evidence" value="ECO:0007669"/>
    <property type="project" value="UniProtKB-EC"/>
</dbReference>
<dbReference type="PROSITE" id="PS50883">
    <property type="entry name" value="EAL"/>
    <property type="match status" value="1"/>
</dbReference>
<dbReference type="SUPFAM" id="SSF52172">
    <property type="entry name" value="CheY-like"/>
    <property type="match status" value="1"/>
</dbReference>
<dbReference type="Gene3D" id="3.40.50.2300">
    <property type="match status" value="1"/>
</dbReference>
<dbReference type="CDD" id="cd01949">
    <property type="entry name" value="GGDEF"/>
    <property type="match status" value="1"/>
</dbReference>
<dbReference type="FunFam" id="3.20.20.450:FF:000001">
    <property type="entry name" value="Cyclic di-GMP phosphodiesterase yahA"/>
    <property type="match status" value="1"/>
</dbReference>
<dbReference type="GO" id="GO:0006355">
    <property type="term" value="P:regulation of DNA-templated transcription"/>
    <property type="evidence" value="ECO:0007669"/>
    <property type="project" value="InterPro"/>
</dbReference>
<feature type="modified residue" description="4-aspartylphosphate" evidence="3">
    <location>
        <position position="54"/>
    </location>
</feature>
<dbReference type="InterPro" id="IPR001633">
    <property type="entry name" value="EAL_dom"/>
</dbReference>
<evidence type="ECO:0000256" key="2">
    <source>
        <dbReference type="ARBA" id="ARBA00022636"/>
    </source>
</evidence>
<dbReference type="SMART" id="SM00086">
    <property type="entry name" value="PAC"/>
    <property type="match status" value="2"/>
</dbReference>
<evidence type="ECO:0000313" key="9">
    <source>
        <dbReference type="EMBL" id="PRH83081.1"/>
    </source>
</evidence>
<dbReference type="AlphaFoldDB" id="A0A2P6MAR0"/>
<protein>
    <recommendedName>
        <fullName evidence="1">cyclic-guanylate-specific phosphodiesterase</fullName>
        <ecNumber evidence="1">3.1.4.52</ecNumber>
    </recommendedName>
</protein>
<dbReference type="InterPro" id="IPR029787">
    <property type="entry name" value="Nucleotide_cyclase"/>
</dbReference>
<evidence type="ECO:0000259" key="8">
    <source>
        <dbReference type="PROSITE" id="PS50887"/>
    </source>
</evidence>
<evidence type="ECO:0000259" key="6">
    <source>
        <dbReference type="PROSITE" id="PS50113"/>
    </source>
</evidence>
<proteinExistence type="predicted"/>
<feature type="domain" description="EAL" evidence="7">
    <location>
        <begin position="551"/>
        <end position="804"/>
    </location>
</feature>
<gene>
    <name evidence="9" type="ORF">C6N40_04520</name>
</gene>
<dbReference type="NCBIfam" id="TIGR00254">
    <property type="entry name" value="GGDEF"/>
    <property type="match status" value="1"/>
</dbReference>
<dbReference type="InterPro" id="IPR000700">
    <property type="entry name" value="PAS-assoc_C"/>
</dbReference>
<evidence type="ECO:0000256" key="1">
    <source>
        <dbReference type="ARBA" id="ARBA00012282"/>
    </source>
</evidence>
<dbReference type="SMART" id="SM00091">
    <property type="entry name" value="PAS"/>
    <property type="match status" value="2"/>
</dbReference>
<keyword evidence="3" id="KW-0597">Phosphoprotein</keyword>
<dbReference type="InterPro" id="IPR011006">
    <property type="entry name" value="CheY-like_superfamily"/>
</dbReference>
<feature type="domain" description="PAC" evidence="6">
    <location>
        <begin position="327"/>
        <end position="381"/>
    </location>
</feature>
<dbReference type="SUPFAM" id="SSF55785">
    <property type="entry name" value="PYP-like sensor domain (PAS domain)"/>
    <property type="match status" value="2"/>
</dbReference>
<dbReference type="CDD" id="cd00130">
    <property type="entry name" value="PAS"/>
    <property type="match status" value="2"/>
</dbReference>
<dbReference type="PROSITE" id="PS50887">
    <property type="entry name" value="GGDEF"/>
    <property type="match status" value="1"/>
</dbReference>
<dbReference type="InterPro" id="IPR043128">
    <property type="entry name" value="Rev_trsase/Diguanyl_cyclase"/>
</dbReference>
<accession>A0A2P6MAR0</accession>
<dbReference type="Gene3D" id="3.20.20.450">
    <property type="entry name" value="EAL domain"/>
    <property type="match status" value="1"/>
</dbReference>
<dbReference type="SUPFAM" id="SSF55073">
    <property type="entry name" value="Nucleotide cyclase"/>
    <property type="match status" value="1"/>
</dbReference>
<evidence type="ECO:0000259" key="5">
    <source>
        <dbReference type="PROSITE" id="PS50112"/>
    </source>
</evidence>
<dbReference type="InterPro" id="IPR035919">
    <property type="entry name" value="EAL_sf"/>
</dbReference>
<dbReference type="InterPro" id="IPR001610">
    <property type="entry name" value="PAC"/>
</dbReference>
<organism evidence="9 10">
    <name type="scientific">Arenimonas caeni</name>
    <dbReference type="NCBI Taxonomy" id="2058085"/>
    <lineage>
        <taxon>Bacteria</taxon>
        <taxon>Pseudomonadati</taxon>
        <taxon>Pseudomonadota</taxon>
        <taxon>Gammaproteobacteria</taxon>
        <taxon>Lysobacterales</taxon>
        <taxon>Lysobacteraceae</taxon>
        <taxon>Arenimonas</taxon>
    </lineage>
</organism>
<feature type="domain" description="PAS" evidence="5">
    <location>
        <begin position="133"/>
        <end position="197"/>
    </location>
</feature>
<dbReference type="Pfam" id="PF00563">
    <property type="entry name" value="EAL"/>
    <property type="match status" value="1"/>
</dbReference>
<dbReference type="CDD" id="cd00156">
    <property type="entry name" value="REC"/>
    <property type="match status" value="1"/>
</dbReference>
<dbReference type="PANTHER" id="PTHR44757:SF2">
    <property type="entry name" value="BIOFILM ARCHITECTURE MAINTENANCE PROTEIN MBAA"/>
    <property type="match status" value="1"/>
</dbReference>
<dbReference type="InterPro" id="IPR000014">
    <property type="entry name" value="PAS"/>
</dbReference>
<keyword evidence="2" id="KW-0973">c-di-GMP</keyword>
<feature type="domain" description="PAS" evidence="5">
    <location>
        <begin position="253"/>
        <end position="326"/>
    </location>
</feature>
<dbReference type="PANTHER" id="PTHR44757">
    <property type="entry name" value="DIGUANYLATE CYCLASE DGCP"/>
    <property type="match status" value="1"/>
</dbReference>
<dbReference type="EMBL" id="PVLF01000004">
    <property type="protein sequence ID" value="PRH83081.1"/>
    <property type="molecule type" value="Genomic_DNA"/>
</dbReference>
<evidence type="ECO:0000256" key="3">
    <source>
        <dbReference type="PROSITE-ProRule" id="PRU00169"/>
    </source>
</evidence>
<evidence type="ECO:0000313" key="10">
    <source>
        <dbReference type="Proteomes" id="UP000241736"/>
    </source>
</evidence>
<dbReference type="PROSITE" id="PS50113">
    <property type="entry name" value="PAC"/>
    <property type="match status" value="1"/>
</dbReference>
<name>A0A2P6MAR0_9GAMM</name>
<dbReference type="PROSITE" id="PS50112">
    <property type="entry name" value="PAS"/>
    <property type="match status" value="2"/>
</dbReference>
<dbReference type="SMART" id="SM00052">
    <property type="entry name" value="EAL"/>
    <property type="match status" value="1"/>
</dbReference>
<dbReference type="SMART" id="SM00448">
    <property type="entry name" value="REC"/>
    <property type="match status" value="1"/>
</dbReference>
<dbReference type="CDD" id="cd01948">
    <property type="entry name" value="EAL"/>
    <property type="match status" value="1"/>
</dbReference>
<evidence type="ECO:0000259" key="4">
    <source>
        <dbReference type="PROSITE" id="PS50110"/>
    </source>
</evidence>
<sequence>MRVLVVDDDEEDYLILRDLLADYPQGRFEMSWVGTLAEGAEALRAGLHDVYLVDYQLGPDNGMELVRQAVAEQSAHRPVIMLTGQGNPDVDREALAAGASDYLVKGNIDAEKLARALRYAAERARQMQQIEDGKRRYRLLFELNPFPTWVYDARTLRIVAANDAMVDSYGYSREELQSMSVLDIRDPAEAGRLEAFLADWGDRSGNAGVWRHRRKDGSPLWMDINTHSVEIDGERCRMVIGHDITAHRAAQEKLLLLERAVESSMNGIIIADAQAPDMPVIYVNPAFEELTGYPGDEVLGRNCRFLQGEDTNQPELEILRRSLREASDCNVILRNYQRGGDLFWNHLFISPVRDESGTVTHFVGIQNDLTERRQVEAELAYAANHDPVTGLPRYPILETALAGLLHDEGTVVSLLFIDLDRFHTVNETMGHVIGDEALRIVANRMCGVLGGPGYLSRFAGDEFVALVPGLPRQEVLDVARRLREAVAQPIEGDGWSLFLTASIGIARSPEHGDSGTDLLRRAEAAMTRAKRMGRDEACEFSAVQMQELEDRLVLGARLREAAGRGELQLHYQPQLDARTRRITGFEALLRWNSPELGSVPPGRFIPIAESLGLMPELGLWVLDEACRQLRAWRDQGREGFTVAVNFSAHQLQRPDVVQRVQEALGKHGVPGSMLEIELTESSLMENVDRVQVRLAELKALGVSLSLDDFGTGYSSLAYLKQFSLDKLKIDRSFVTDLPGDGADVAIARTIVAVGHELHMVVAAEGVETAEQADFLREIGCDELQGYHFGRPAPASEVEARFPRD</sequence>